<gene>
    <name evidence="12" type="ORF">KSP40_PGU014959</name>
</gene>
<dbReference type="Proteomes" id="UP001412067">
    <property type="component" value="Unassembled WGS sequence"/>
</dbReference>
<evidence type="ECO:0000256" key="8">
    <source>
        <dbReference type="ARBA" id="ARBA00023170"/>
    </source>
</evidence>
<keyword evidence="3" id="KW-0812">Transmembrane</keyword>
<evidence type="ECO:0000256" key="7">
    <source>
        <dbReference type="ARBA" id="ARBA00023157"/>
    </source>
</evidence>
<keyword evidence="4" id="KW-0732">Signal</keyword>
<dbReference type="EC" id="2.7.11.1" evidence="2"/>
<dbReference type="InterPro" id="IPR009091">
    <property type="entry name" value="RCC1/BLIP-II"/>
</dbReference>
<proteinExistence type="predicted"/>
<organism evidence="12 13">
    <name type="scientific">Platanthera guangdongensis</name>
    <dbReference type="NCBI Taxonomy" id="2320717"/>
    <lineage>
        <taxon>Eukaryota</taxon>
        <taxon>Viridiplantae</taxon>
        <taxon>Streptophyta</taxon>
        <taxon>Embryophyta</taxon>
        <taxon>Tracheophyta</taxon>
        <taxon>Spermatophyta</taxon>
        <taxon>Magnoliopsida</taxon>
        <taxon>Liliopsida</taxon>
        <taxon>Asparagales</taxon>
        <taxon>Orchidaceae</taxon>
        <taxon>Orchidoideae</taxon>
        <taxon>Orchideae</taxon>
        <taxon>Orchidinae</taxon>
        <taxon>Platanthera</taxon>
    </lineage>
</organism>
<comment type="caution">
    <text evidence="12">The sequence shown here is derived from an EMBL/GenBank/DDBJ whole genome shotgun (WGS) entry which is preliminary data.</text>
</comment>
<protein>
    <recommendedName>
        <fullName evidence="2">non-specific serine/threonine protein kinase</fullName>
        <ecNumber evidence="2">2.7.11.1</ecNumber>
    </recommendedName>
</protein>
<evidence type="ECO:0000256" key="3">
    <source>
        <dbReference type="ARBA" id="ARBA00022692"/>
    </source>
</evidence>
<accession>A0ABR2N438</accession>
<dbReference type="EMBL" id="JBBWWR010000001">
    <property type="protein sequence ID" value="KAK8970904.1"/>
    <property type="molecule type" value="Genomic_DNA"/>
</dbReference>
<reference evidence="12 13" key="1">
    <citation type="journal article" date="2022" name="Nat. Plants">
        <title>Genomes of leafy and leafless Platanthera orchids illuminate the evolution of mycoheterotrophy.</title>
        <authorList>
            <person name="Li M.H."/>
            <person name="Liu K.W."/>
            <person name="Li Z."/>
            <person name="Lu H.C."/>
            <person name="Ye Q.L."/>
            <person name="Zhang D."/>
            <person name="Wang J.Y."/>
            <person name="Li Y.F."/>
            <person name="Zhong Z.M."/>
            <person name="Liu X."/>
            <person name="Yu X."/>
            <person name="Liu D.K."/>
            <person name="Tu X.D."/>
            <person name="Liu B."/>
            <person name="Hao Y."/>
            <person name="Liao X.Y."/>
            <person name="Jiang Y.T."/>
            <person name="Sun W.H."/>
            <person name="Chen J."/>
            <person name="Chen Y.Q."/>
            <person name="Ai Y."/>
            <person name="Zhai J.W."/>
            <person name="Wu S.S."/>
            <person name="Zhou Z."/>
            <person name="Hsiao Y.Y."/>
            <person name="Wu W.L."/>
            <person name="Chen Y.Y."/>
            <person name="Lin Y.F."/>
            <person name="Hsu J.L."/>
            <person name="Li C.Y."/>
            <person name="Wang Z.W."/>
            <person name="Zhao X."/>
            <person name="Zhong W.Y."/>
            <person name="Ma X.K."/>
            <person name="Ma L."/>
            <person name="Huang J."/>
            <person name="Chen G.Z."/>
            <person name="Huang M.Z."/>
            <person name="Huang L."/>
            <person name="Peng D.H."/>
            <person name="Luo Y.B."/>
            <person name="Zou S.Q."/>
            <person name="Chen S.P."/>
            <person name="Lan S."/>
            <person name="Tsai W.C."/>
            <person name="Van de Peer Y."/>
            <person name="Liu Z.J."/>
        </authorList>
    </citation>
    <scope>NUCLEOTIDE SEQUENCE [LARGE SCALE GENOMIC DNA]</scope>
    <source>
        <strain evidence="12">Lor288</strain>
    </source>
</reference>
<name>A0ABR2N438_9ASPA</name>
<evidence type="ECO:0000256" key="2">
    <source>
        <dbReference type="ARBA" id="ARBA00012513"/>
    </source>
</evidence>
<keyword evidence="6" id="KW-0472">Membrane</keyword>
<comment type="catalytic activity">
    <reaction evidence="11">
        <text>L-seryl-[protein] + ATP = O-phospho-L-seryl-[protein] + ADP + H(+)</text>
        <dbReference type="Rhea" id="RHEA:17989"/>
        <dbReference type="Rhea" id="RHEA-COMP:9863"/>
        <dbReference type="Rhea" id="RHEA-COMP:11604"/>
        <dbReference type="ChEBI" id="CHEBI:15378"/>
        <dbReference type="ChEBI" id="CHEBI:29999"/>
        <dbReference type="ChEBI" id="CHEBI:30616"/>
        <dbReference type="ChEBI" id="CHEBI:83421"/>
        <dbReference type="ChEBI" id="CHEBI:456216"/>
        <dbReference type="EC" id="2.7.11.1"/>
    </reaction>
</comment>
<evidence type="ECO:0000256" key="11">
    <source>
        <dbReference type="ARBA" id="ARBA00048679"/>
    </source>
</evidence>
<comment type="subcellular location">
    <subcellularLocation>
        <location evidence="1">Membrane</location>
        <topology evidence="1">Single-pass type I membrane protein</topology>
    </subcellularLocation>
</comment>
<dbReference type="PANTHER" id="PTHR47460:SF1">
    <property type="entry name" value="SERINE_THREONINE-PROTEIN KINASE-LIKE PROTEIN ACR4"/>
    <property type="match status" value="1"/>
</dbReference>
<keyword evidence="8" id="KW-0675">Receptor</keyword>
<dbReference type="PANTHER" id="PTHR47460">
    <property type="entry name" value="SERINE/THREONINE-PROTEIN KINASE-LIKE PROTEIN ACR4"/>
    <property type="match status" value="1"/>
</dbReference>
<keyword evidence="7" id="KW-1015">Disulfide bond</keyword>
<evidence type="ECO:0000256" key="6">
    <source>
        <dbReference type="ARBA" id="ARBA00023136"/>
    </source>
</evidence>
<dbReference type="Gene3D" id="2.130.10.30">
    <property type="entry name" value="Regulator of chromosome condensation 1/beta-lactamase-inhibitor protein II"/>
    <property type="match status" value="1"/>
</dbReference>
<evidence type="ECO:0000256" key="1">
    <source>
        <dbReference type="ARBA" id="ARBA00004479"/>
    </source>
</evidence>
<evidence type="ECO:0000313" key="13">
    <source>
        <dbReference type="Proteomes" id="UP001412067"/>
    </source>
</evidence>
<evidence type="ECO:0000256" key="5">
    <source>
        <dbReference type="ARBA" id="ARBA00022989"/>
    </source>
</evidence>
<evidence type="ECO:0000313" key="12">
    <source>
        <dbReference type="EMBL" id="KAK8970904.1"/>
    </source>
</evidence>
<keyword evidence="9" id="KW-0325">Glycoprotein</keyword>
<comment type="catalytic activity">
    <reaction evidence="10">
        <text>L-threonyl-[protein] + ATP = O-phospho-L-threonyl-[protein] + ADP + H(+)</text>
        <dbReference type="Rhea" id="RHEA:46608"/>
        <dbReference type="Rhea" id="RHEA-COMP:11060"/>
        <dbReference type="Rhea" id="RHEA-COMP:11605"/>
        <dbReference type="ChEBI" id="CHEBI:15378"/>
        <dbReference type="ChEBI" id="CHEBI:30013"/>
        <dbReference type="ChEBI" id="CHEBI:30616"/>
        <dbReference type="ChEBI" id="CHEBI:61977"/>
        <dbReference type="ChEBI" id="CHEBI:456216"/>
        <dbReference type="EC" id="2.7.11.1"/>
    </reaction>
</comment>
<sequence>MDGLDFSGAGCLKKIPGGLVGPEKCVYGPRSIFSALSPLGSTLLSLHSPRGTAVTIKSHLPSLLLPPPRFDFFPFFSATICLRVSWLDEDFVDRLHNGGGFPRRSGGERRGLGSATTVAIVASSGTVCGVLADFKPQSIQCARVGQSAFPVLPNISFSSVSGGRNFFCGLRSGGLSFFCWTVNNSSSFFLPVKRVYKGSLALTDLSVGEDQICAFERNITGKVTWWRNDGTFSESVAGDFFSLTSGRSFLAELGIAAV</sequence>
<evidence type="ECO:0000256" key="4">
    <source>
        <dbReference type="ARBA" id="ARBA00022729"/>
    </source>
</evidence>
<evidence type="ECO:0000256" key="10">
    <source>
        <dbReference type="ARBA" id="ARBA00047899"/>
    </source>
</evidence>
<evidence type="ECO:0000256" key="9">
    <source>
        <dbReference type="ARBA" id="ARBA00023180"/>
    </source>
</evidence>
<dbReference type="SUPFAM" id="SSF50985">
    <property type="entry name" value="RCC1/BLIP-II"/>
    <property type="match status" value="1"/>
</dbReference>
<keyword evidence="13" id="KW-1185">Reference proteome</keyword>
<keyword evidence="5" id="KW-1133">Transmembrane helix</keyword>